<dbReference type="Proteomes" id="UP000770015">
    <property type="component" value="Unassembled WGS sequence"/>
</dbReference>
<dbReference type="SUPFAM" id="SSF56112">
    <property type="entry name" value="Protein kinase-like (PK-like)"/>
    <property type="match status" value="2"/>
</dbReference>
<evidence type="ECO:0000259" key="2">
    <source>
        <dbReference type="PROSITE" id="PS50011"/>
    </source>
</evidence>
<dbReference type="Pfam" id="PF00069">
    <property type="entry name" value="Pkinase"/>
    <property type="match status" value="1"/>
</dbReference>
<evidence type="ECO:0000256" key="1">
    <source>
        <dbReference type="SAM" id="MobiDB-lite"/>
    </source>
</evidence>
<dbReference type="EMBL" id="JAGSXJ010000011">
    <property type="protein sequence ID" value="KAH6687213.1"/>
    <property type="molecule type" value="Genomic_DNA"/>
</dbReference>
<accession>A0A9P8VBX5</accession>
<protein>
    <submittedName>
        <fullName evidence="3">Kinase-like domain-containing protein</fullName>
    </submittedName>
</protein>
<sequence>MAQAAQPLAFLTPQILQFLILPFHTPDEDPAIPQVGAMTVQQLIENKYIDRADLNTLMRSRFENDWKVKLDHKLPFDVTVLSGIIGHEHAVPFWEKQWEFLPPVFSPFSIQRYLADTVKLPYLDQRPLMAGSFGEVFEVEIDPAHQRLRVTFKKVVRKDIVRNRSPNDWQAELEALATLGLLSHPNIARLLGFYIFKQVPSFLFPKAEGGNLQDLLDSRRPDDFQEDSSFLIAMADLASAIAAVHDFTAAEVDLERIGFHHDVRAANILVDRHRYILADFGLAQLKDPSEGSSTAYRVRKGLSVAPECQDSDGNFKRHSVSQASDIWSLGCILLNILTYIHDGTEGVEPFEDERTFSVGNFEYNHFHQGRLPHPVVAKQIRSLKGKASRAELMALELVEGMLSIDPEQRPVAKQVELTSIRVALTAQCRDVLNKLNAVLEAGSGRDLSADSRVELARFNRWTTVARLNGSPIEARDEAAGFLEDKLSFSLFTAINDFLESLEHSLEENIAASTPTTRKRMMLPVRRSITALYKLLSPQSREEAQGLSEVSLLQTNNFRDLEINSRAAIVNGATNMANLPGLAKAKSSIRDLERNLANSAQIFDAELLSVPENLEQVFEGHLTGLIPCVDSPTERMRVLIEIKEYHDTDHKNILLQRLSDIVRISQAVENSEQVGIFPYIGFYRVPGHTAFGMVYSVPKSAVTHQTSRPTSLHQVLSPKPGSEAQPDGSDLPSMKRRLEIAYSIAKTLSSIHKVGWAHKNLSSYEIEFFPSTGSTVPSWSQKPFLVGFRYSHPDDMAGTNKGLAVYNEGPSTESPSGYGTVYQHSQNRERNVRYRLGYDYYSLGIVLLEIGFWKPIDKLASREALGPKGTRRHLIKRRLPWLKHFMGEVYCEAVSMCLGQEIVDDGVQDAGVLEQQQREIQIEFEANVLAPLSRLASLGL</sequence>
<name>A0A9P8VBX5_9PEZI</name>
<keyword evidence="3" id="KW-0808">Transferase</keyword>
<dbReference type="PROSITE" id="PS50011">
    <property type="entry name" value="PROTEIN_KINASE_DOM"/>
    <property type="match status" value="1"/>
</dbReference>
<dbReference type="CDD" id="cd00180">
    <property type="entry name" value="PKc"/>
    <property type="match status" value="1"/>
</dbReference>
<keyword evidence="3" id="KW-0418">Kinase</keyword>
<dbReference type="GO" id="GO:0004672">
    <property type="term" value="F:protein kinase activity"/>
    <property type="evidence" value="ECO:0007669"/>
    <property type="project" value="InterPro"/>
</dbReference>
<comment type="caution">
    <text evidence="3">The sequence shown here is derived from an EMBL/GenBank/DDBJ whole genome shotgun (WGS) entry which is preliminary data.</text>
</comment>
<keyword evidence="4" id="KW-1185">Reference proteome</keyword>
<evidence type="ECO:0000313" key="4">
    <source>
        <dbReference type="Proteomes" id="UP000770015"/>
    </source>
</evidence>
<dbReference type="InterPro" id="IPR011009">
    <property type="entry name" value="Kinase-like_dom_sf"/>
</dbReference>
<feature type="domain" description="Protein kinase" evidence="2">
    <location>
        <begin position="122"/>
        <end position="424"/>
    </location>
</feature>
<evidence type="ECO:0000313" key="3">
    <source>
        <dbReference type="EMBL" id="KAH6687213.1"/>
    </source>
</evidence>
<dbReference type="GO" id="GO:0005524">
    <property type="term" value="F:ATP binding"/>
    <property type="evidence" value="ECO:0007669"/>
    <property type="project" value="InterPro"/>
</dbReference>
<dbReference type="PANTHER" id="PTHR37542:SF3">
    <property type="entry name" value="PRION-INHIBITION AND PROPAGATION HELO DOMAIN-CONTAINING PROTEIN"/>
    <property type="match status" value="1"/>
</dbReference>
<feature type="region of interest" description="Disordered" evidence="1">
    <location>
        <begin position="705"/>
        <end position="731"/>
    </location>
</feature>
<proteinExistence type="predicted"/>
<reference evidence="3" key="1">
    <citation type="journal article" date="2021" name="Nat. Commun.">
        <title>Genetic determinants of endophytism in the Arabidopsis root mycobiome.</title>
        <authorList>
            <person name="Mesny F."/>
            <person name="Miyauchi S."/>
            <person name="Thiergart T."/>
            <person name="Pickel B."/>
            <person name="Atanasova L."/>
            <person name="Karlsson M."/>
            <person name="Huettel B."/>
            <person name="Barry K.W."/>
            <person name="Haridas S."/>
            <person name="Chen C."/>
            <person name="Bauer D."/>
            <person name="Andreopoulos W."/>
            <person name="Pangilinan J."/>
            <person name="LaButti K."/>
            <person name="Riley R."/>
            <person name="Lipzen A."/>
            <person name="Clum A."/>
            <person name="Drula E."/>
            <person name="Henrissat B."/>
            <person name="Kohler A."/>
            <person name="Grigoriev I.V."/>
            <person name="Martin F.M."/>
            <person name="Hacquard S."/>
        </authorList>
    </citation>
    <scope>NUCLEOTIDE SEQUENCE</scope>
    <source>
        <strain evidence="3">MPI-SDFR-AT-0117</strain>
    </source>
</reference>
<dbReference type="OrthoDB" id="1911848at2759"/>
<gene>
    <name evidence="3" type="ORF">F5X68DRAFT_239725</name>
</gene>
<organism evidence="3 4">
    <name type="scientific">Plectosphaerella plurivora</name>
    <dbReference type="NCBI Taxonomy" id="936078"/>
    <lineage>
        <taxon>Eukaryota</taxon>
        <taxon>Fungi</taxon>
        <taxon>Dikarya</taxon>
        <taxon>Ascomycota</taxon>
        <taxon>Pezizomycotina</taxon>
        <taxon>Sordariomycetes</taxon>
        <taxon>Hypocreomycetidae</taxon>
        <taxon>Glomerellales</taxon>
        <taxon>Plectosphaerellaceae</taxon>
        <taxon>Plectosphaerella</taxon>
    </lineage>
</organism>
<dbReference type="InterPro" id="IPR000719">
    <property type="entry name" value="Prot_kinase_dom"/>
</dbReference>
<dbReference type="PANTHER" id="PTHR37542">
    <property type="entry name" value="HELO DOMAIN-CONTAINING PROTEIN-RELATED"/>
    <property type="match status" value="1"/>
</dbReference>
<dbReference type="AlphaFoldDB" id="A0A9P8VBX5"/>
<dbReference type="Gene3D" id="1.10.510.10">
    <property type="entry name" value="Transferase(Phosphotransferase) domain 1"/>
    <property type="match status" value="2"/>
</dbReference>